<dbReference type="OMA" id="PYPTFTN"/>
<accession>A0A9J7L7N5</accession>
<dbReference type="SUPFAM" id="SSF56112">
    <property type="entry name" value="Protein kinase-like (PK-like)"/>
    <property type="match status" value="1"/>
</dbReference>
<dbReference type="OrthoDB" id="4062651at2759"/>
<evidence type="ECO:0000313" key="4">
    <source>
        <dbReference type="Proteomes" id="UP000001554"/>
    </source>
</evidence>
<proteinExistence type="predicted"/>
<dbReference type="RefSeq" id="XP_035677728.1">
    <property type="nucleotide sequence ID" value="XM_035821835.1"/>
</dbReference>
<dbReference type="GeneID" id="118416659"/>
<keyword evidence="1" id="KW-0547">Nucleotide-binding</keyword>
<feature type="domain" description="Protein kinase" evidence="3">
    <location>
        <begin position="1"/>
        <end position="83"/>
    </location>
</feature>
<keyword evidence="2" id="KW-1133">Transmembrane helix</keyword>
<dbReference type="Pfam" id="PF07714">
    <property type="entry name" value="PK_Tyr_Ser-Thr"/>
    <property type="match status" value="1"/>
</dbReference>
<dbReference type="PANTHER" id="PTHR24416:SF613">
    <property type="entry name" value="RECEPTOR PROTEIN-TYROSINE KINASE"/>
    <property type="match status" value="1"/>
</dbReference>
<dbReference type="InterPro" id="IPR001245">
    <property type="entry name" value="Ser-Thr/Tyr_kinase_cat_dom"/>
</dbReference>
<dbReference type="GO" id="GO:0004713">
    <property type="term" value="F:protein tyrosine kinase activity"/>
    <property type="evidence" value="ECO:0007669"/>
    <property type="project" value="InterPro"/>
</dbReference>
<feature type="transmembrane region" description="Helical" evidence="2">
    <location>
        <begin position="6"/>
        <end position="27"/>
    </location>
</feature>
<dbReference type="FunFam" id="1.10.510.10:FF:001927">
    <property type="entry name" value="Receptor protein-tyrosine kinase"/>
    <property type="match status" value="1"/>
</dbReference>
<protein>
    <submittedName>
        <fullName evidence="5">Tyrosine-protein kinase receptor Tie-1-like</fullName>
    </submittedName>
</protein>
<keyword evidence="4" id="KW-1185">Reference proteome</keyword>
<gene>
    <name evidence="5" type="primary">LOC118416659</name>
</gene>
<reference evidence="5" key="2">
    <citation type="submission" date="2025-08" db="UniProtKB">
        <authorList>
            <consortium name="RefSeq"/>
        </authorList>
    </citation>
    <scope>IDENTIFICATION</scope>
    <source>
        <strain evidence="5">S238N-H82</strain>
        <tissue evidence="5">Testes</tissue>
    </source>
</reference>
<dbReference type="PROSITE" id="PS50011">
    <property type="entry name" value="PROTEIN_KINASE_DOM"/>
    <property type="match status" value="1"/>
</dbReference>
<organism evidence="4 5">
    <name type="scientific">Branchiostoma floridae</name>
    <name type="common">Florida lancelet</name>
    <name type="synonym">Amphioxus</name>
    <dbReference type="NCBI Taxonomy" id="7739"/>
    <lineage>
        <taxon>Eukaryota</taxon>
        <taxon>Metazoa</taxon>
        <taxon>Chordata</taxon>
        <taxon>Cephalochordata</taxon>
        <taxon>Leptocardii</taxon>
        <taxon>Amphioxiformes</taxon>
        <taxon>Branchiostomatidae</taxon>
        <taxon>Branchiostoma</taxon>
    </lineage>
</organism>
<dbReference type="Proteomes" id="UP000001554">
    <property type="component" value="Chromosome 5"/>
</dbReference>
<dbReference type="InterPro" id="IPR020635">
    <property type="entry name" value="Tyr_kinase_cat_dom"/>
</dbReference>
<evidence type="ECO:0000256" key="2">
    <source>
        <dbReference type="SAM" id="Phobius"/>
    </source>
</evidence>
<keyword evidence="1" id="KW-0067">ATP-binding</keyword>
<sequence>MYTTKSDVWSFGILIWEIVTLGGTPYSGMKSRLLIRRLHEGYRLPKPRNCEDALYHVMMRCWERLPTDRPTFSELVQELKNMMRDMTNYINVDDDYEYEVVESGDDDDDGDFMM</sequence>
<reference evidence="4" key="1">
    <citation type="journal article" date="2020" name="Nat. Ecol. Evol.">
        <title>Deeply conserved synteny resolves early events in vertebrate evolution.</title>
        <authorList>
            <person name="Simakov O."/>
            <person name="Marletaz F."/>
            <person name="Yue J.X."/>
            <person name="O'Connell B."/>
            <person name="Jenkins J."/>
            <person name="Brandt A."/>
            <person name="Calef R."/>
            <person name="Tung C.H."/>
            <person name="Huang T.K."/>
            <person name="Schmutz J."/>
            <person name="Satoh N."/>
            <person name="Yu J.K."/>
            <person name="Putnam N.H."/>
            <person name="Green R.E."/>
            <person name="Rokhsar D.S."/>
        </authorList>
    </citation>
    <scope>NUCLEOTIDE SEQUENCE [LARGE SCALE GENOMIC DNA]</scope>
    <source>
        <strain evidence="4">S238N-H82</strain>
    </source>
</reference>
<dbReference type="PRINTS" id="PR00109">
    <property type="entry name" value="TYRKINASE"/>
</dbReference>
<dbReference type="InterPro" id="IPR050122">
    <property type="entry name" value="RTK"/>
</dbReference>
<evidence type="ECO:0000259" key="3">
    <source>
        <dbReference type="PROSITE" id="PS50011"/>
    </source>
</evidence>
<keyword evidence="2" id="KW-0812">Transmembrane</keyword>
<name>A0A9J7L7N5_BRAFL</name>
<evidence type="ECO:0000256" key="1">
    <source>
        <dbReference type="ARBA" id="ARBA00022840"/>
    </source>
</evidence>
<keyword evidence="2" id="KW-0472">Membrane</keyword>
<dbReference type="Gene3D" id="1.10.510.10">
    <property type="entry name" value="Transferase(Phosphotransferase) domain 1"/>
    <property type="match status" value="1"/>
</dbReference>
<dbReference type="InterPro" id="IPR011009">
    <property type="entry name" value="Kinase-like_dom_sf"/>
</dbReference>
<dbReference type="SMART" id="SM00219">
    <property type="entry name" value="TyrKc"/>
    <property type="match status" value="1"/>
</dbReference>
<evidence type="ECO:0000313" key="5">
    <source>
        <dbReference type="RefSeq" id="XP_035677728.1"/>
    </source>
</evidence>
<dbReference type="AlphaFoldDB" id="A0A9J7L7N5"/>
<dbReference type="GO" id="GO:0005524">
    <property type="term" value="F:ATP binding"/>
    <property type="evidence" value="ECO:0007669"/>
    <property type="project" value="UniProtKB-KW"/>
</dbReference>
<dbReference type="KEGG" id="bfo:118416659"/>
<dbReference type="InterPro" id="IPR000719">
    <property type="entry name" value="Prot_kinase_dom"/>
</dbReference>
<dbReference type="PANTHER" id="PTHR24416">
    <property type="entry name" value="TYROSINE-PROTEIN KINASE RECEPTOR"/>
    <property type="match status" value="1"/>
</dbReference>